<dbReference type="InterPro" id="IPR038573">
    <property type="entry name" value="BrnT_sf"/>
</dbReference>
<dbReference type="RefSeq" id="WP_115332913.1">
    <property type="nucleotide sequence ID" value="NZ_CAAAHP010000008.1"/>
</dbReference>
<proteinExistence type="predicted"/>
<name>A0A378KE73_9GAMM</name>
<dbReference type="Proteomes" id="UP000254794">
    <property type="component" value="Unassembled WGS sequence"/>
</dbReference>
<sequence length="92" mass="11008">MNKKKPFEWDENKRKSNLKKHSIDFEDAILVFEDKMRVEALSPKNNEERYITFGMVNEIVLAVVYTLRNNVKRIISARVAHEDERSIYYSQE</sequence>
<dbReference type="Pfam" id="PF04365">
    <property type="entry name" value="BrnT_toxin"/>
    <property type="match status" value="1"/>
</dbReference>
<dbReference type="OrthoDB" id="9802417at2"/>
<gene>
    <name evidence="1" type="ORF">NCTC13316_03415</name>
</gene>
<dbReference type="AlphaFoldDB" id="A0A378KE73"/>
<keyword evidence="2" id="KW-1185">Reference proteome</keyword>
<organism evidence="1 2">
    <name type="scientific">Legionella busanensis</name>
    <dbReference type="NCBI Taxonomy" id="190655"/>
    <lineage>
        <taxon>Bacteria</taxon>
        <taxon>Pseudomonadati</taxon>
        <taxon>Pseudomonadota</taxon>
        <taxon>Gammaproteobacteria</taxon>
        <taxon>Legionellales</taxon>
        <taxon>Legionellaceae</taxon>
        <taxon>Legionella</taxon>
    </lineage>
</organism>
<reference evidence="1 2" key="1">
    <citation type="submission" date="2018-06" db="EMBL/GenBank/DDBJ databases">
        <authorList>
            <consortium name="Pathogen Informatics"/>
            <person name="Doyle S."/>
        </authorList>
    </citation>
    <scope>NUCLEOTIDE SEQUENCE [LARGE SCALE GENOMIC DNA]</scope>
    <source>
        <strain evidence="1 2">NCTC13316</strain>
    </source>
</reference>
<evidence type="ECO:0000313" key="2">
    <source>
        <dbReference type="Proteomes" id="UP000254794"/>
    </source>
</evidence>
<dbReference type="EMBL" id="UGOD01000006">
    <property type="protein sequence ID" value="STX81542.1"/>
    <property type="molecule type" value="Genomic_DNA"/>
</dbReference>
<dbReference type="Gene3D" id="3.10.450.530">
    <property type="entry name" value="Ribonuclease toxin, BrnT, of type II toxin-antitoxin system"/>
    <property type="match status" value="1"/>
</dbReference>
<dbReference type="InterPro" id="IPR007460">
    <property type="entry name" value="BrnT_toxin"/>
</dbReference>
<protein>
    <submittedName>
        <fullName evidence="1">Protein of uncharacterized function (DUF497)</fullName>
    </submittedName>
</protein>
<accession>A0A378KE73</accession>
<evidence type="ECO:0000313" key="1">
    <source>
        <dbReference type="EMBL" id="STX81542.1"/>
    </source>
</evidence>